<evidence type="ECO:0000256" key="3">
    <source>
        <dbReference type="ARBA" id="ARBA00022490"/>
    </source>
</evidence>
<name>A0A6J6URP0_9ZZZZ</name>
<dbReference type="EMBL" id="CAEZYH010000002">
    <property type="protein sequence ID" value="CAB4706181.1"/>
    <property type="molecule type" value="Genomic_DNA"/>
</dbReference>
<dbReference type="Pfam" id="PF02875">
    <property type="entry name" value="Mur_ligase_C"/>
    <property type="match status" value="1"/>
</dbReference>
<dbReference type="SUPFAM" id="SSF53244">
    <property type="entry name" value="MurD-like peptide ligases, peptide-binding domain"/>
    <property type="match status" value="1"/>
</dbReference>
<dbReference type="Pfam" id="PF08245">
    <property type="entry name" value="Mur_ligase_M"/>
    <property type="match status" value="1"/>
</dbReference>
<dbReference type="Gene3D" id="3.40.50.720">
    <property type="entry name" value="NAD(P)-binding Rossmann-like Domain"/>
    <property type="match status" value="1"/>
</dbReference>
<dbReference type="GO" id="GO:0009252">
    <property type="term" value="P:peptidoglycan biosynthetic process"/>
    <property type="evidence" value="ECO:0007669"/>
    <property type="project" value="UniProtKB-UniPathway"/>
</dbReference>
<keyword evidence="5" id="KW-0547">Nucleotide-binding</keyword>
<dbReference type="Pfam" id="PF21799">
    <property type="entry name" value="MurD-like_N"/>
    <property type="match status" value="1"/>
</dbReference>
<dbReference type="InterPro" id="IPR005762">
    <property type="entry name" value="MurD"/>
</dbReference>
<dbReference type="PANTHER" id="PTHR43692">
    <property type="entry name" value="UDP-N-ACETYLMURAMOYLALANINE--D-GLUTAMATE LIGASE"/>
    <property type="match status" value="1"/>
</dbReference>
<protein>
    <submittedName>
        <fullName evidence="10">Unannotated protein</fullName>
    </submittedName>
</protein>
<keyword evidence="3" id="KW-0963">Cytoplasm</keyword>
<evidence type="ECO:0000313" key="12">
    <source>
        <dbReference type="EMBL" id="CAB4855104.1"/>
    </source>
</evidence>
<dbReference type="SUPFAM" id="SSF51984">
    <property type="entry name" value="MurCD N-terminal domain"/>
    <property type="match status" value="1"/>
</dbReference>
<reference evidence="10" key="1">
    <citation type="submission" date="2020-05" db="EMBL/GenBank/DDBJ databases">
        <authorList>
            <person name="Chiriac C."/>
            <person name="Salcher M."/>
            <person name="Ghai R."/>
            <person name="Kavagutti S V."/>
        </authorList>
    </citation>
    <scope>NUCLEOTIDE SEQUENCE</scope>
</reference>
<dbReference type="InterPro" id="IPR004101">
    <property type="entry name" value="Mur_ligase_C"/>
</dbReference>
<dbReference type="AlphaFoldDB" id="A0A6J6URP0"/>
<dbReference type="UniPathway" id="UPA00219"/>
<evidence type="ECO:0000256" key="2">
    <source>
        <dbReference type="ARBA" id="ARBA00004752"/>
    </source>
</evidence>
<keyword evidence="4" id="KW-0436">Ligase</keyword>
<sequence>MSKPVLVYGVGVAGLATIKFLLRQNIDVIAADDHLDESKHIELRKLGIEVVTAPSGNVLRDLVANSSYVAPAPGIPETHSVISEAVSQRKDLKTELDIAYEWESQRVGGARPIVAVTGTDGKTTTVMMAEAILQAAGRKTIACGNTEVPLVDALDMEVDSFVVEASSFRLAFIESFRAEASAWLNFDSDHLDWHASMGTYEEAKARIWRNVQPTDTAIGVSGETEVLKHLQVATCRRRVVGGSGDYRVVDGTLTGPQGAIMGSTDLRRSLPHDISNALVASALCIESGLATATHAAKALCAYTAPHHRIEFIGESDGVRWFDDSKATSPHAVVTALRGFKSVVLIAGGRNKGLDLAQIAVEASRVKSVIAIGDSAELIAQIFAGLKPVVVADSMQVAVEQAARSASAGDVVLLSPGCTSFDWYGGYAERGNHFAGLVRDYLSSVRSQGVIK</sequence>
<dbReference type="EMBL" id="CAFBMF010000002">
    <property type="protein sequence ID" value="CAB4887912.1"/>
    <property type="molecule type" value="Genomic_DNA"/>
</dbReference>
<dbReference type="InterPro" id="IPR036565">
    <property type="entry name" value="Mur-like_cat_sf"/>
</dbReference>
<dbReference type="GO" id="GO:0005524">
    <property type="term" value="F:ATP binding"/>
    <property type="evidence" value="ECO:0007669"/>
    <property type="project" value="UniProtKB-KW"/>
</dbReference>
<gene>
    <name evidence="9" type="ORF">UFOPK2658_00107</name>
    <name evidence="10" type="ORF">UFOPK2880_00127</name>
    <name evidence="11" type="ORF">UFOPK3004_00780</name>
    <name evidence="12" type="ORF">UFOPK3304_00029</name>
    <name evidence="13" type="ORF">UFOPK3494_00082</name>
    <name evidence="14" type="ORF">UFOPK4134_00153</name>
</gene>
<dbReference type="NCBIfam" id="TIGR01087">
    <property type="entry name" value="murD"/>
    <property type="match status" value="1"/>
</dbReference>
<evidence type="ECO:0000313" key="11">
    <source>
        <dbReference type="EMBL" id="CAB4802908.1"/>
    </source>
</evidence>
<comment type="subcellular location">
    <subcellularLocation>
        <location evidence="1">Cytoplasm</location>
    </subcellularLocation>
</comment>
<organism evidence="10">
    <name type="scientific">freshwater metagenome</name>
    <dbReference type="NCBI Taxonomy" id="449393"/>
    <lineage>
        <taxon>unclassified sequences</taxon>
        <taxon>metagenomes</taxon>
        <taxon>ecological metagenomes</taxon>
    </lineage>
</organism>
<dbReference type="SUPFAM" id="SSF53623">
    <property type="entry name" value="MurD-like peptide ligases, catalytic domain"/>
    <property type="match status" value="1"/>
</dbReference>
<feature type="domain" description="Mur ligase central" evidence="8">
    <location>
        <begin position="116"/>
        <end position="244"/>
    </location>
</feature>
<dbReference type="PANTHER" id="PTHR43692:SF1">
    <property type="entry name" value="UDP-N-ACETYLMURAMOYLALANINE--D-GLUTAMATE LIGASE"/>
    <property type="match status" value="1"/>
</dbReference>
<dbReference type="HAMAP" id="MF_00639">
    <property type="entry name" value="MurD"/>
    <property type="match status" value="1"/>
</dbReference>
<keyword evidence="6" id="KW-0067">ATP-binding</keyword>
<evidence type="ECO:0000256" key="4">
    <source>
        <dbReference type="ARBA" id="ARBA00022598"/>
    </source>
</evidence>
<feature type="domain" description="Mur ligase C-terminal" evidence="7">
    <location>
        <begin position="307"/>
        <end position="415"/>
    </location>
</feature>
<evidence type="ECO:0000313" key="14">
    <source>
        <dbReference type="EMBL" id="CAB5018897.1"/>
    </source>
</evidence>
<evidence type="ECO:0000256" key="6">
    <source>
        <dbReference type="ARBA" id="ARBA00022840"/>
    </source>
</evidence>
<dbReference type="EMBL" id="CAFAAL010000054">
    <property type="protein sequence ID" value="CAB4802908.1"/>
    <property type="molecule type" value="Genomic_DNA"/>
</dbReference>
<proteinExistence type="inferred from homology"/>
<evidence type="ECO:0000256" key="5">
    <source>
        <dbReference type="ARBA" id="ARBA00022741"/>
    </source>
</evidence>
<evidence type="ECO:0000313" key="13">
    <source>
        <dbReference type="EMBL" id="CAB4887912.1"/>
    </source>
</evidence>
<evidence type="ECO:0000259" key="8">
    <source>
        <dbReference type="Pfam" id="PF08245"/>
    </source>
</evidence>
<dbReference type="Gene3D" id="3.40.1190.10">
    <property type="entry name" value="Mur-like, catalytic domain"/>
    <property type="match status" value="1"/>
</dbReference>
<comment type="pathway">
    <text evidence="2">Cell wall biogenesis; peptidoglycan biosynthesis.</text>
</comment>
<evidence type="ECO:0000313" key="10">
    <source>
        <dbReference type="EMBL" id="CAB4761413.1"/>
    </source>
</evidence>
<dbReference type="InterPro" id="IPR013221">
    <property type="entry name" value="Mur_ligase_cen"/>
</dbReference>
<accession>A0A6J6URP0</accession>
<dbReference type="EMBL" id="CAEZZP010000004">
    <property type="protein sequence ID" value="CAB4761413.1"/>
    <property type="molecule type" value="Genomic_DNA"/>
</dbReference>
<evidence type="ECO:0000259" key="7">
    <source>
        <dbReference type="Pfam" id="PF02875"/>
    </source>
</evidence>
<dbReference type="EMBL" id="CAFBLJ010000001">
    <property type="protein sequence ID" value="CAB4855104.1"/>
    <property type="molecule type" value="Genomic_DNA"/>
</dbReference>
<dbReference type="Gene3D" id="3.90.190.20">
    <property type="entry name" value="Mur ligase, C-terminal domain"/>
    <property type="match status" value="1"/>
</dbReference>
<dbReference type="GO" id="GO:0008360">
    <property type="term" value="P:regulation of cell shape"/>
    <property type="evidence" value="ECO:0007669"/>
    <property type="project" value="InterPro"/>
</dbReference>
<evidence type="ECO:0000256" key="1">
    <source>
        <dbReference type="ARBA" id="ARBA00004496"/>
    </source>
</evidence>
<dbReference type="EMBL" id="CAFBPS010000004">
    <property type="protein sequence ID" value="CAB5018897.1"/>
    <property type="molecule type" value="Genomic_DNA"/>
</dbReference>
<dbReference type="GO" id="GO:0051301">
    <property type="term" value="P:cell division"/>
    <property type="evidence" value="ECO:0007669"/>
    <property type="project" value="InterPro"/>
</dbReference>
<dbReference type="GO" id="GO:0005737">
    <property type="term" value="C:cytoplasm"/>
    <property type="evidence" value="ECO:0007669"/>
    <property type="project" value="UniProtKB-SubCell"/>
</dbReference>
<dbReference type="GO" id="GO:0008764">
    <property type="term" value="F:UDP-N-acetylmuramoylalanine-D-glutamate ligase activity"/>
    <property type="evidence" value="ECO:0007669"/>
    <property type="project" value="UniProtKB-EC"/>
</dbReference>
<evidence type="ECO:0000313" key="9">
    <source>
        <dbReference type="EMBL" id="CAB4706181.1"/>
    </source>
</evidence>
<dbReference type="InterPro" id="IPR036615">
    <property type="entry name" value="Mur_ligase_C_dom_sf"/>
</dbReference>